<dbReference type="EMBL" id="JANPWB010000008">
    <property type="protein sequence ID" value="KAJ1167895.1"/>
    <property type="molecule type" value="Genomic_DNA"/>
</dbReference>
<reference evidence="2" key="1">
    <citation type="journal article" date="2022" name="bioRxiv">
        <title>Sequencing and chromosome-scale assembly of the giantPleurodeles waltlgenome.</title>
        <authorList>
            <person name="Brown T."/>
            <person name="Elewa A."/>
            <person name="Iarovenko S."/>
            <person name="Subramanian E."/>
            <person name="Araus A.J."/>
            <person name="Petzold A."/>
            <person name="Susuki M."/>
            <person name="Suzuki K.-i.T."/>
            <person name="Hayashi T."/>
            <person name="Toyoda A."/>
            <person name="Oliveira C."/>
            <person name="Osipova E."/>
            <person name="Leigh N.D."/>
            <person name="Simon A."/>
            <person name="Yun M.H."/>
        </authorList>
    </citation>
    <scope>NUCLEOTIDE SEQUENCE</scope>
    <source>
        <strain evidence="2">20211129_DDA</strain>
        <tissue evidence="2">Liver</tissue>
    </source>
</reference>
<feature type="compositionally biased region" description="Low complexity" evidence="1">
    <location>
        <begin position="35"/>
        <end position="51"/>
    </location>
</feature>
<evidence type="ECO:0008006" key="4">
    <source>
        <dbReference type="Google" id="ProtNLM"/>
    </source>
</evidence>
<proteinExistence type="predicted"/>
<evidence type="ECO:0000313" key="3">
    <source>
        <dbReference type="Proteomes" id="UP001066276"/>
    </source>
</evidence>
<comment type="caution">
    <text evidence="2">The sequence shown here is derived from an EMBL/GenBank/DDBJ whole genome shotgun (WGS) entry which is preliminary data.</text>
</comment>
<sequence>MDLLFLIKRTRTKLRHSAQNKRRLSGTRNPRGRRVSSSGSAAAETAPAADADVTSGRSLLLSCSADGSPGLLPEAINWHTSVGCPVPTPTLAGEFISEKNLIQDKFLECINCFGITAMIQ</sequence>
<feature type="compositionally biased region" description="Basic residues" evidence="1">
    <location>
        <begin position="14"/>
        <end position="34"/>
    </location>
</feature>
<evidence type="ECO:0000313" key="2">
    <source>
        <dbReference type="EMBL" id="KAJ1167895.1"/>
    </source>
</evidence>
<dbReference type="AlphaFoldDB" id="A0AAV7SV86"/>
<name>A0AAV7SV86_PLEWA</name>
<organism evidence="2 3">
    <name type="scientific">Pleurodeles waltl</name>
    <name type="common">Iberian ribbed newt</name>
    <dbReference type="NCBI Taxonomy" id="8319"/>
    <lineage>
        <taxon>Eukaryota</taxon>
        <taxon>Metazoa</taxon>
        <taxon>Chordata</taxon>
        <taxon>Craniata</taxon>
        <taxon>Vertebrata</taxon>
        <taxon>Euteleostomi</taxon>
        <taxon>Amphibia</taxon>
        <taxon>Batrachia</taxon>
        <taxon>Caudata</taxon>
        <taxon>Salamandroidea</taxon>
        <taxon>Salamandridae</taxon>
        <taxon>Pleurodelinae</taxon>
        <taxon>Pleurodeles</taxon>
    </lineage>
</organism>
<keyword evidence="3" id="KW-1185">Reference proteome</keyword>
<accession>A0AAV7SV86</accession>
<protein>
    <recommendedName>
        <fullName evidence="4">Ig-like domain-containing protein</fullName>
    </recommendedName>
</protein>
<gene>
    <name evidence="2" type="ORF">NDU88_008280</name>
</gene>
<evidence type="ECO:0000256" key="1">
    <source>
        <dbReference type="SAM" id="MobiDB-lite"/>
    </source>
</evidence>
<dbReference type="Proteomes" id="UP001066276">
    <property type="component" value="Chromosome 4_2"/>
</dbReference>
<feature type="region of interest" description="Disordered" evidence="1">
    <location>
        <begin position="14"/>
        <end position="54"/>
    </location>
</feature>